<feature type="compositionally biased region" description="Low complexity" evidence="1">
    <location>
        <begin position="239"/>
        <end position="253"/>
    </location>
</feature>
<feature type="region of interest" description="Disordered" evidence="1">
    <location>
        <begin position="384"/>
        <end position="414"/>
    </location>
</feature>
<feature type="compositionally biased region" description="Low complexity" evidence="1">
    <location>
        <begin position="471"/>
        <end position="493"/>
    </location>
</feature>
<keyword evidence="2" id="KW-0472">Membrane</keyword>
<organism evidence="3">
    <name type="scientific">Melanopsichium pennsylvanicum 4</name>
    <dbReference type="NCBI Taxonomy" id="1398559"/>
    <lineage>
        <taxon>Eukaryota</taxon>
        <taxon>Fungi</taxon>
        <taxon>Dikarya</taxon>
        <taxon>Basidiomycota</taxon>
        <taxon>Ustilaginomycotina</taxon>
        <taxon>Ustilaginomycetes</taxon>
        <taxon>Ustilaginales</taxon>
        <taxon>Ustilaginaceae</taxon>
        <taxon>Melanopsichium</taxon>
    </lineage>
</organism>
<accession>A0A077RAS4</accession>
<evidence type="ECO:0000256" key="1">
    <source>
        <dbReference type="SAM" id="MobiDB-lite"/>
    </source>
</evidence>
<proteinExistence type="predicted"/>
<feature type="compositionally biased region" description="Low complexity" evidence="1">
    <location>
        <begin position="215"/>
        <end position="231"/>
    </location>
</feature>
<name>A0A077RAS4_9BASI</name>
<dbReference type="PANTHER" id="PTHR36854">
    <property type="entry name" value="CHROMOSOME 9, WHOLE GENOME SHOTGUN SEQUENCE"/>
    <property type="match status" value="1"/>
</dbReference>
<evidence type="ECO:0000256" key="2">
    <source>
        <dbReference type="SAM" id="Phobius"/>
    </source>
</evidence>
<feature type="transmembrane region" description="Helical" evidence="2">
    <location>
        <begin position="639"/>
        <end position="656"/>
    </location>
</feature>
<sequence>MRQGKSSLFASSEEGRIKFPAFVRLPPAALPAIRRSLSTNDQGFVKLINFEAVSWPLVASAGINNFRRPIAQAWKILEDQIRAITVNLDGQRVLIENEQDWQEWLSAFFWRSKEESLSSSYSSQFSSRAPLREVTIEPSHIHVIVNHDIVVDLSTSSAGVRASANALPTYSETTTANSSERSSTLDHILPDVAALNTTIRTCVQDRHGTTPPAPSIQQPSQLQQNPSLSQQRTSPSTHPQTASQASSTPSATQHELPESLPASNIASNVVASVLQALQPQLQSLPLAVASMLSGLPAQLAGVHANTSVPSGHNFFPPAARSGPSVPENGIQPPPAAPTTAFEAPRHSTNATGPPVPNTAASAAQGTVQRQSLIGGLFDELSRLRTQPSSTSAPPQPPQEPIDDGSTVSGTGGEMTNELGQAFEQMLAQQRAAATASTTAENPATAGVTAAANITAEDGEHEDQNESLTAVSTPSTSSTLSSGPRSGSRSPRRTTFLSTTTLSLLTILTCLVAFISPTLATPDPFLNHTIVNPRLKHLSLPYSLSPRSNISPPSPRTNSRHLHLCKCTCFQTNSTLVPLYATSDPAKPCATCTRQFCLDQGLDICKGAKLEHTDHDTGTGLEGDVWAKCFERDSGKDQTIITLYILVVLGLVAWAGFRGRIQGWVQTYQQIGPQGLYSAVREAPWRRSR</sequence>
<dbReference type="EMBL" id="HG529610">
    <property type="protein sequence ID" value="CDI54309.1"/>
    <property type="molecule type" value="Genomic_DNA"/>
</dbReference>
<keyword evidence="2" id="KW-0812">Transmembrane</keyword>
<dbReference type="AlphaFoldDB" id="A0A077RAS4"/>
<feature type="region of interest" description="Disordered" evidence="1">
    <location>
        <begin position="457"/>
        <end position="493"/>
    </location>
</feature>
<keyword evidence="2" id="KW-1133">Transmembrane helix</keyword>
<reference evidence="3" key="1">
    <citation type="journal article" date="2014" name="Genome Biol. Evol.">
        <title>Gene Loss Rather Than Gene Gain Is Associated with a Host Jump from Monocots to Dicots in the Smut Fungus Melanopsichium pennsylvanicum.</title>
        <authorList>
            <person name="Sharma R."/>
            <person name="Mishra B."/>
            <person name="Runge F."/>
            <person name="Thines M."/>
        </authorList>
    </citation>
    <scope>NUCLEOTIDE SEQUENCE</scope>
    <source>
        <strain evidence="3">4</strain>
    </source>
</reference>
<dbReference type="PANTHER" id="PTHR36854:SF1">
    <property type="entry name" value="TRANSMEMBRANE PROTEIN"/>
    <property type="match status" value="1"/>
</dbReference>
<feature type="region of interest" description="Disordered" evidence="1">
    <location>
        <begin position="320"/>
        <end position="352"/>
    </location>
</feature>
<evidence type="ECO:0000313" key="3">
    <source>
        <dbReference type="EMBL" id="CDI54309.1"/>
    </source>
</evidence>
<protein>
    <submittedName>
        <fullName evidence="3">Uncharacterized protein</fullName>
    </submittedName>
</protein>
<feature type="region of interest" description="Disordered" evidence="1">
    <location>
        <begin position="204"/>
        <end position="257"/>
    </location>
</feature>